<keyword evidence="1" id="KW-1133">Transmembrane helix</keyword>
<reference evidence="3" key="1">
    <citation type="submission" date="2016-10" db="EMBL/GenBank/DDBJ databases">
        <authorList>
            <person name="Varghese N."/>
            <person name="Submissions S."/>
        </authorList>
    </citation>
    <scope>NUCLEOTIDE SEQUENCE [LARGE SCALE GENOMIC DNA]</scope>
    <source>
        <strain evidence="3">DSM 21620</strain>
    </source>
</reference>
<evidence type="ECO:0000256" key="1">
    <source>
        <dbReference type="SAM" id="Phobius"/>
    </source>
</evidence>
<sequence length="166" mass="18895">MVWKIAALISIMLFYLLSAIFFLYRNNIHLFLYSTIFIPYLVLLPITCFGIWASIKTCLERQWKTLAICAGVALGAGICFSFTASDVMDISHYANKSFETARGTVTYISDGEHYKNIGQTIGVDTKDGNEQYESFQYLYDQDMTGQTVQITYLPETQYILSLIVLE</sequence>
<protein>
    <submittedName>
        <fullName evidence="2">Uncharacterized protein</fullName>
    </submittedName>
</protein>
<dbReference type="Proteomes" id="UP000198666">
    <property type="component" value="Unassembled WGS sequence"/>
</dbReference>
<dbReference type="AlphaFoldDB" id="A0A1G6IAE2"/>
<feature type="transmembrane region" description="Helical" evidence="1">
    <location>
        <begin position="30"/>
        <end position="53"/>
    </location>
</feature>
<feature type="transmembrane region" description="Helical" evidence="1">
    <location>
        <begin position="65"/>
        <end position="84"/>
    </location>
</feature>
<dbReference type="STRING" id="361279.SAMN05421663_101210"/>
<proteinExistence type="predicted"/>
<keyword evidence="3" id="KW-1185">Reference proteome</keyword>
<evidence type="ECO:0000313" key="2">
    <source>
        <dbReference type="EMBL" id="SDC03408.1"/>
    </source>
</evidence>
<feature type="transmembrane region" description="Helical" evidence="1">
    <location>
        <begin position="5"/>
        <end position="24"/>
    </location>
</feature>
<evidence type="ECO:0000313" key="3">
    <source>
        <dbReference type="Proteomes" id="UP000198666"/>
    </source>
</evidence>
<keyword evidence="1" id="KW-0472">Membrane</keyword>
<name>A0A1G6IAE2_9BACI</name>
<accession>A0A1G6IAE2</accession>
<keyword evidence="1" id="KW-0812">Transmembrane</keyword>
<gene>
    <name evidence="2" type="ORF">SAMN05421663_101210</name>
</gene>
<dbReference type="RefSeq" id="WP_093725113.1">
    <property type="nucleotide sequence ID" value="NZ_FMZB01000001.1"/>
</dbReference>
<organism evidence="2 3">
    <name type="scientific">Terribacillus halophilus</name>
    <dbReference type="NCBI Taxonomy" id="361279"/>
    <lineage>
        <taxon>Bacteria</taxon>
        <taxon>Bacillati</taxon>
        <taxon>Bacillota</taxon>
        <taxon>Bacilli</taxon>
        <taxon>Bacillales</taxon>
        <taxon>Bacillaceae</taxon>
        <taxon>Terribacillus</taxon>
    </lineage>
</organism>
<dbReference type="EMBL" id="FMZB01000001">
    <property type="protein sequence ID" value="SDC03408.1"/>
    <property type="molecule type" value="Genomic_DNA"/>
</dbReference>
<dbReference type="OrthoDB" id="2658516at2"/>